<feature type="domain" description="RPAP1 C-terminal" evidence="3">
    <location>
        <begin position="395"/>
        <end position="463"/>
    </location>
</feature>
<gene>
    <name evidence="5" type="ORF">DAPK24_015790</name>
</gene>
<evidence type="ECO:0000259" key="3">
    <source>
        <dbReference type="Pfam" id="PF08620"/>
    </source>
</evidence>
<evidence type="ECO:0000256" key="2">
    <source>
        <dbReference type="SAM" id="MobiDB-lite"/>
    </source>
</evidence>
<dbReference type="InterPro" id="IPR039913">
    <property type="entry name" value="RPAP1/Rba50"/>
</dbReference>
<protein>
    <submittedName>
        <fullName evidence="5">Rba50 protein</fullName>
    </submittedName>
</protein>
<evidence type="ECO:0000313" key="5">
    <source>
        <dbReference type="EMBL" id="GMM45004.1"/>
    </source>
</evidence>
<feature type="compositionally biased region" description="Low complexity" evidence="2">
    <location>
        <begin position="208"/>
        <end position="223"/>
    </location>
</feature>
<feature type="compositionally biased region" description="Basic and acidic residues" evidence="2">
    <location>
        <begin position="143"/>
        <end position="154"/>
    </location>
</feature>
<feature type="compositionally biased region" description="Basic and acidic residues" evidence="2">
    <location>
        <begin position="66"/>
        <end position="85"/>
    </location>
</feature>
<dbReference type="EMBL" id="BTGB01000001">
    <property type="protein sequence ID" value="GMM45004.1"/>
    <property type="molecule type" value="Genomic_DNA"/>
</dbReference>
<comment type="caution">
    <text evidence="5">The sequence shown here is derived from an EMBL/GenBank/DDBJ whole genome shotgun (WGS) entry which is preliminary data.</text>
</comment>
<dbReference type="InterPro" id="IPR013929">
    <property type="entry name" value="RPAP1_C"/>
</dbReference>
<organism evidence="5 6">
    <name type="scientific">Pichia kluyveri</name>
    <name type="common">Yeast</name>
    <dbReference type="NCBI Taxonomy" id="36015"/>
    <lineage>
        <taxon>Eukaryota</taxon>
        <taxon>Fungi</taxon>
        <taxon>Dikarya</taxon>
        <taxon>Ascomycota</taxon>
        <taxon>Saccharomycotina</taxon>
        <taxon>Pichiomycetes</taxon>
        <taxon>Pichiales</taxon>
        <taxon>Pichiaceae</taxon>
        <taxon>Pichia</taxon>
    </lineage>
</organism>
<name>A0AAV5R2Y2_PICKL</name>
<dbReference type="InterPro" id="IPR013930">
    <property type="entry name" value="RPAP1_N"/>
</dbReference>
<dbReference type="Pfam" id="PF08621">
    <property type="entry name" value="RPAP1_N"/>
    <property type="match status" value="1"/>
</dbReference>
<dbReference type="PANTHER" id="PTHR21483:SF18">
    <property type="entry name" value="RNA POLYMERASE II-ASSOCIATED PROTEIN 1"/>
    <property type="match status" value="1"/>
</dbReference>
<dbReference type="Proteomes" id="UP001378960">
    <property type="component" value="Unassembled WGS sequence"/>
</dbReference>
<evidence type="ECO:0000256" key="1">
    <source>
        <dbReference type="ARBA" id="ARBA00009953"/>
    </source>
</evidence>
<feature type="region of interest" description="Disordered" evidence="2">
    <location>
        <begin position="133"/>
        <end position="154"/>
    </location>
</feature>
<feature type="region of interest" description="Disordered" evidence="2">
    <location>
        <begin position="264"/>
        <end position="303"/>
    </location>
</feature>
<evidence type="ECO:0000313" key="6">
    <source>
        <dbReference type="Proteomes" id="UP001378960"/>
    </source>
</evidence>
<accession>A0AAV5R2Y2</accession>
<reference evidence="5 6" key="1">
    <citation type="journal article" date="2023" name="Elife">
        <title>Identification of key yeast species and microbe-microbe interactions impacting larval growth of Drosophila in the wild.</title>
        <authorList>
            <person name="Mure A."/>
            <person name="Sugiura Y."/>
            <person name="Maeda R."/>
            <person name="Honda K."/>
            <person name="Sakurai N."/>
            <person name="Takahashi Y."/>
            <person name="Watada M."/>
            <person name="Katoh T."/>
            <person name="Gotoh A."/>
            <person name="Gotoh Y."/>
            <person name="Taniguchi I."/>
            <person name="Nakamura K."/>
            <person name="Hayashi T."/>
            <person name="Katayama T."/>
            <person name="Uemura T."/>
            <person name="Hattori Y."/>
        </authorList>
    </citation>
    <scope>NUCLEOTIDE SEQUENCE [LARGE SCALE GENOMIC DNA]</scope>
    <source>
        <strain evidence="5 6">PK-24</strain>
    </source>
</reference>
<dbReference type="PANTHER" id="PTHR21483">
    <property type="entry name" value="RNA POLYMERASE II-ASSOCIATED PROTEIN 1"/>
    <property type="match status" value="1"/>
</dbReference>
<feature type="compositionally biased region" description="Basic and acidic residues" evidence="2">
    <location>
        <begin position="182"/>
        <end position="197"/>
    </location>
</feature>
<feature type="region of interest" description="Disordered" evidence="2">
    <location>
        <begin position="1"/>
        <end position="20"/>
    </location>
</feature>
<dbReference type="Pfam" id="PF08620">
    <property type="entry name" value="RPAP1_C"/>
    <property type="match status" value="1"/>
</dbReference>
<keyword evidence="6" id="KW-1185">Reference proteome</keyword>
<feature type="compositionally biased region" description="Acidic residues" evidence="2">
    <location>
        <begin position="234"/>
        <end position="243"/>
    </location>
</feature>
<dbReference type="GO" id="GO:0006366">
    <property type="term" value="P:transcription by RNA polymerase II"/>
    <property type="evidence" value="ECO:0007669"/>
    <property type="project" value="InterPro"/>
</dbReference>
<feature type="compositionally biased region" description="Basic and acidic residues" evidence="2">
    <location>
        <begin position="321"/>
        <end position="332"/>
    </location>
</feature>
<evidence type="ECO:0000259" key="4">
    <source>
        <dbReference type="Pfam" id="PF08621"/>
    </source>
</evidence>
<proteinExistence type="inferred from homology"/>
<feature type="region of interest" description="Disordered" evidence="2">
    <location>
        <begin position="29"/>
        <end position="92"/>
    </location>
</feature>
<sequence>MDLLGDIVEHPTEKPTLNESVRPAVIASAKKPSRWKQRLQQKGINSMSGVVQNERSTPEKPNSLFTKDEDTNMRKFNDPKDRKLDYTGLSESEQIHQENIEILSRMSTDEREEAKQELLDSLDPQVLQMLMRRSAKKYGNPDNKSEKGDDIEYDIKNDPLYQPVEGSMGTWVGGEHELDREEQIKEVPIEKMRETVQIRKHAPPIIKTSSTSTSTSTTTSTTTPLKSALKTSESIDESLNETLDDSKPKKIRFSKESKVIYLDQSEKVKQDTPSPSNSDGEWEDVEDINDRTPSPEISLPKIDDDAAPSIEDAKKLCNDPTHDHDHDHEHTHSTIHFPKPTQPYEELDINDPKFNDKLYEKYYPDLPKNPQQLEWMKPTTIDDIPKEIEYDSIESVRFDFKGNIITSNNIGDYLNENQGLFNHSQNPELPGYTLPELAHYLRSTFPGQVCIACRTLGRIMFKLGSLEYQINEQIDDESNIKKEGTEGNFEIECWKLIDQLKIIQLLEVYSSDNQKNLSIKNYAIDALWLWKKCKGDEKIKKYRENNESKE</sequence>
<feature type="compositionally biased region" description="Polar residues" evidence="2">
    <location>
        <begin position="40"/>
        <end position="65"/>
    </location>
</feature>
<feature type="region of interest" description="Disordered" evidence="2">
    <location>
        <begin position="321"/>
        <end position="344"/>
    </location>
</feature>
<feature type="domain" description="RPAP1 N-terminal" evidence="4">
    <location>
        <begin position="93"/>
        <end position="137"/>
    </location>
</feature>
<comment type="similarity">
    <text evidence="1">Belongs to the RPAP1 family.</text>
</comment>
<dbReference type="AlphaFoldDB" id="A0AAV5R2Y2"/>
<feature type="region of interest" description="Disordered" evidence="2">
    <location>
        <begin position="182"/>
        <end position="245"/>
    </location>
</feature>